<feature type="transmembrane region" description="Helical" evidence="6">
    <location>
        <begin position="118"/>
        <end position="138"/>
    </location>
</feature>
<dbReference type="PANTHER" id="PTHR23523">
    <property type="match status" value="1"/>
</dbReference>
<feature type="transmembrane region" description="Helical" evidence="6">
    <location>
        <begin position="419"/>
        <end position="435"/>
    </location>
</feature>
<keyword evidence="2 6" id="KW-0812">Transmembrane</keyword>
<feature type="transmembrane region" description="Helical" evidence="6">
    <location>
        <begin position="441"/>
        <end position="460"/>
    </location>
</feature>
<feature type="transmembrane region" description="Helical" evidence="6">
    <location>
        <begin position="354"/>
        <end position="373"/>
    </location>
</feature>
<dbReference type="Pfam" id="PF07690">
    <property type="entry name" value="MFS_1"/>
    <property type="match status" value="1"/>
</dbReference>
<evidence type="ECO:0000259" key="7">
    <source>
        <dbReference type="PROSITE" id="PS50850"/>
    </source>
</evidence>
<dbReference type="InterPro" id="IPR052524">
    <property type="entry name" value="MFS_Cyanate_Porter"/>
</dbReference>
<dbReference type="PROSITE" id="PS50850">
    <property type="entry name" value="MFS"/>
    <property type="match status" value="1"/>
</dbReference>
<evidence type="ECO:0000256" key="2">
    <source>
        <dbReference type="ARBA" id="ARBA00022692"/>
    </source>
</evidence>
<feature type="transmembrane region" description="Helical" evidence="6">
    <location>
        <begin position="170"/>
        <end position="196"/>
    </location>
</feature>
<reference evidence="8 9" key="1">
    <citation type="submission" date="2018-07" db="EMBL/GenBank/DDBJ databases">
        <title>Brachybacteriurn paraconglorneratum KCTC 9916.</title>
        <authorList>
            <person name="Li Y."/>
        </authorList>
    </citation>
    <scope>NUCLEOTIDE SEQUENCE [LARGE SCALE GENOMIC DNA]</scope>
    <source>
        <strain evidence="8 9">KCTC 9916</strain>
    </source>
</reference>
<name>A0A426SIG1_9MICO</name>
<feature type="compositionally biased region" description="Low complexity" evidence="5">
    <location>
        <begin position="45"/>
        <end position="54"/>
    </location>
</feature>
<dbReference type="EMBL" id="QOCI01000009">
    <property type="protein sequence ID" value="RRR17953.1"/>
    <property type="molecule type" value="Genomic_DNA"/>
</dbReference>
<dbReference type="InterPro" id="IPR020846">
    <property type="entry name" value="MFS_dom"/>
</dbReference>
<dbReference type="GO" id="GO:0005886">
    <property type="term" value="C:plasma membrane"/>
    <property type="evidence" value="ECO:0007669"/>
    <property type="project" value="UniProtKB-SubCell"/>
</dbReference>
<feature type="transmembrane region" description="Helical" evidence="6">
    <location>
        <begin position="145"/>
        <end position="164"/>
    </location>
</feature>
<feature type="transmembrane region" description="Helical" evidence="6">
    <location>
        <begin position="241"/>
        <end position="262"/>
    </location>
</feature>
<evidence type="ECO:0000256" key="5">
    <source>
        <dbReference type="SAM" id="MobiDB-lite"/>
    </source>
</evidence>
<dbReference type="AlphaFoldDB" id="A0A426SIG1"/>
<comment type="subcellular location">
    <subcellularLocation>
        <location evidence="1">Cell membrane</location>
        <topology evidence="1">Multi-pass membrane protein</topology>
    </subcellularLocation>
</comment>
<keyword evidence="3 6" id="KW-1133">Transmembrane helix</keyword>
<gene>
    <name evidence="8" type="ORF">DS079_11740</name>
</gene>
<keyword evidence="9" id="KW-1185">Reference proteome</keyword>
<accession>A0A426SIG1</accession>
<organism evidence="8 9">
    <name type="scientific">Brachybacterium paraconglomeratum</name>
    <dbReference type="NCBI Taxonomy" id="173362"/>
    <lineage>
        <taxon>Bacteria</taxon>
        <taxon>Bacillati</taxon>
        <taxon>Actinomycetota</taxon>
        <taxon>Actinomycetes</taxon>
        <taxon>Micrococcales</taxon>
        <taxon>Dermabacteraceae</taxon>
        <taxon>Brachybacterium</taxon>
    </lineage>
</organism>
<feature type="region of interest" description="Disordered" evidence="5">
    <location>
        <begin position="1"/>
        <end position="54"/>
    </location>
</feature>
<dbReference type="Proteomes" id="UP000274327">
    <property type="component" value="Unassembled WGS sequence"/>
</dbReference>
<dbReference type="GeneID" id="78121691"/>
<feature type="transmembrane region" description="Helical" evidence="6">
    <location>
        <begin position="379"/>
        <end position="399"/>
    </location>
</feature>
<feature type="transmembrane region" description="Helical" evidence="6">
    <location>
        <begin position="324"/>
        <end position="347"/>
    </location>
</feature>
<comment type="caution">
    <text evidence="8">The sequence shown here is derived from an EMBL/GenBank/DDBJ whole genome shotgun (WGS) entry which is preliminary data.</text>
</comment>
<feature type="transmembrane region" description="Helical" evidence="6">
    <location>
        <begin position="78"/>
        <end position="98"/>
    </location>
</feature>
<dbReference type="InterPro" id="IPR011701">
    <property type="entry name" value="MFS"/>
</dbReference>
<feature type="transmembrane region" description="Helical" evidence="6">
    <location>
        <begin position="208"/>
        <end position="229"/>
    </location>
</feature>
<feature type="transmembrane region" description="Helical" evidence="6">
    <location>
        <begin position="283"/>
        <end position="304"/>
    </location>
</feature>
<keyword evidence="4 6" id="KW-0472">Membrane</keyword>
<evidence type="ECO:0000313" key="8">
    <source>
        <dbReference type="EMBL" id="RRR17953.1"/>
    </source>
</evidence>
<sequence>MSTPEQSDDPTSRTSVACVPADAVGRVDVPAPRSAAPETAQPDTAAPGEAVPGTAAPAAVAAEAPAAPTAHVGRGGRVVGAVLAVLAVATIAVNLRPGATGVGPLMEPIVAAYGQGPAASGLLTALPCLAFGALGLLAVPISRRLGLTGSIVAAFVLSGVALLLRPGTEVFWLFVTLSVLALMGPALGNVLVPAWIKLHGGRRTVGLMTLYSVVLAIGGSAGASLAVPLAGGAADGWRGSLLFWGAVMALPIVVWAVALTRTGHDFPPAAPSAGRAGAPRASLLRSPTAIALTFMFALQSLNAYTQFGMLPQILADAGISPAKAGMLVGVIAGWGLVGGLVMPTVIARAPGLRFVVASFGALTTIGYLGLLLAPTASPLLWACVLGIGGFAFPTAIALLPARTRSPQVTARLSGATQPVGYLLAAIGPILAGVLLDATGSAAVVLWFLAGTGVLLAIAGFRSGLPRIVDDELAG</sequence>
<dbReference type="GO" id="GO:0022857">
    <property type="term" value="F:transmembrane transporter activity"/>
    <property type="evidence" value="ECO:0007669"/>
    <property type="project" value="InterPro"/>
</dbReference>
<dbReference type="InterPro" id="IPR036259">
    <property type="entry name" value="MFS_trans_sf"/>
</dbReference>
<evidence type="ECO:0000256" key="6">
    <source>
        <dbReference type="SAM" id="Phobius"/>
    </source>
</evidence>
<evidence type="ECO:0000256" key="1">
    <source>
        <dbReference type="ARBA" id="ARBA00004651"/>
    </source>
</evidence>
<evidence type="ECO:0000256" key="3">
    <source>
        <dbReference type="ARBA" id="ARBA00022989"/>
    </source>
</evidence>
<evidence type="ECO:0000256" key="4">
    <source>
        <dbReference type="ARBA" id="ARBA00023136"/>
    </source>
</evidence>
<proteinExistence type="predicted"/>
<feature type="domain" description="Major facilitator superfamily (MFS) profile" evidence="7">
    <location>
        <begin position="82"/>
        <end position="467"/>
    </location>
</feature>
<evidence type="ECO:0000313" key="9">
    <source>
        <dbReference type="Proteomes" id="UP000274327"/>
    </source>
</evidence>
<dbReference type="SUPFAM" id="SSF103473">
    <property type="entry name" value="MFS general substrate transporter"/>
    <property type="match status" value="1"/>
</dbReference>
<protein>
    <submittedName>
        <fullName evidence="8">MFS transporter</fullName>
    </submittedName>
</protein>
<dbReference type="RefSeq" id="WP_126987936.1">
    <property type="nucleotide sequence ID" value="NZ_JALXWX010000119.1"/>
</dbReference>
<dbReference type="PANTHER" id="PTHR23523:SF2">
    <property type="entry name" value="2-NITROIMIDAZOLE TRANSPORTER"/>
    <property type="match status" value="1"/>
</dbReference>
<dbReference type="Gene3D" id="1.20.1250.20">
    <property type="entry name" value="MFS general substrate transporter like domains"/>
    <property type="match status" value="1"/>
</dbReference>